<comment type="caution">
    <text evidence="1">The sequence shown here is derived from an EMBL/GenBank/DDBJ whole genome shotgun (WGS) entry which is preliminary data.</text>
</comment>
<dbReference type="EMBL" id="CAMAPB010000052">
    <property type="protein sequence ID" value="CAH9063943.1"/>
    <property type="molecule type" value="Genomic_DNA"/>
</dbReference>
<protein>
    <recommendedName>
        <fullName evidence="3">ThiS protein</fullName>
    </recommendedName>
</protein>
<dbReference type="NCBIfam" id="TIGR01683">
    <property type="entry name" value="thiS"/>
    <property type="match status" value="1"/>
</dbReference>
<accession>A0A9W4VUI8</accession>
<name>A0A9W4VUI8_PSEHA</name>
<evidence type="ECO:0008006" key="3">
    <source>
        <dbReference type="Google" id="ProtNLM"/>
    </source>
</evidence>
<dbReference type="InterPro" id="IPR016155">
    <property type="entry name" value="Mopterin_synth/thiamin_S_b"/>
</dbReference>
<evidence type="ECO:0000313" key="1">
    <source>
        <dbReference type="EMBL" id="CAH9063943.1"/>
    </source>
</evidence>
<sequence>MNITINGELLNVTSHALLEIVKNVGAMAPYAVAVNGEFIPQSRHSHVVLNEGDSIELLSPIQGG</sequence>
<dbReference type="InterPro" id="IPR003749">
    <property type="entry name" value="ThiS/MoaD-like"/>
</dbReference>
<dbReference type="RefSeq" id="WP_069438852.1">
    <property type="nucleotide sequence ID" value="NZ_CAMAPB010000052.1"/>
</dbReference>
<dbReference type="CDD" id="cd00565">
    <property type="entry name" value="Ubl_ThiS"/>
    <property type="match status" value="1"/>
</dbReference>
<dbReference type="Pfam" id="PF02597">
    <property type="entry name" value="ThiS"/>
    <property type="match status" value="1"/>
</dbReference>
<organism evidence="1 2">
    <name type="scientific">Pseudoalteromonas haloplanktis</name>
    <name type="common">Alteromonas haloplanktis</name>
    <dbReference type="NCBI Taxonomy" id="228"/>
    <lineage>
        <taxon>Bacteria</taxon>
        <taxon>Pseudomonadati</taxon>
        <taxon>Pseudomonadota</taxon>
        <taxon>Gammaproteobacteria</taxon>
        <taxon>Alteromonadales</taxon>
        <taxon>Pseudoalteromonadaceae</taxon>
        <taxon>Pseudoalteromonas</taxon>
    </lineage>
</organism>
<dbReference type="InterPro" id="IPR012675">
    <property type="entry name" value="Beta-grasp_dom_sf"/>
</dbReference>
<evidence type="ECO:0000313" key="2">
    <source>
        <dbReference type="Proteomes" id="UP001152447"/>
    </source>
</evidence>
<dbReference type="SUPFAM" id="SSF54285">
    <property type="entry name" value="MoaD/ThiS"/>
    <property type="match status" value="1"/>
</dbReference>
<dbReference type="InterPro" id="IPR010035">
    <property type="entry name" value="Thi_S"/>
</dbReference>
<proteinExistence type="predicted"/>
<dbReference type="Gene3D" id="3.10.20.30">
    <property type="match status" value="1"/>
</dbReference>
<reference evidence="1" key="1">
    <citation type="submission" date="2022-07" db="EMBL/GenBank/DDBJ databases">
        <authorList>
            <person name="Criscuolo A."/>
        </authorList>
    </citation>
    <scope>NUCLEOTIDE SEQUENCE</scope>
    <source>
        <strain evidence="1">CIP103197</strain>
    </source>
</reference>
<dbReference type="AlphaFoldDB" id="A0A9W4VUI8"/>
<dbReference type="Proteomes" id="UP001152447">
    <property type="component" value="Unassembled WGS sequence"/>
</dbReference>
<gene>
    <name evidence="1" type="ORF">PSEHALCIP103_03017</name>
</gene>
<keyword evidence="2" id="KW-1185">Reference proteome</keyword>